<dbReference type="AlphaFoldDB" id="A0AAE3LS92"/>
<dbReference type="PANTHER" id="PTHR38605:SF1">
    <property type="entry name" value="ATPASE"/>
    <property type="match status" value="1"/>
</dbReference>
<dbReference type="PANTHER" id="PTHR38605">
    <property type="entry name" value="ATPASE-RELATED"/>
    <property type="match status" value="1"/>
</dbReference>
<gene>
    <name evidence="1" type="ORF">OH136_12185</name>
</gene>
<dbReference type="PIRSF" id="PIRSF019381">
    <property type="entry name" value="YcjX"/>
    <property type="match status" value="1"/>
</dbReference>
<evidence type="ECO:0000313" key="2">
    <source>
        <dbReference type="Proteomes" id="UP001208041"/>
    </source>
</evidence>
<protein>
    <submittedName>
        <fullName evidence="1">YcjX family protein</fullName>
    </submittedName>
</protein>
<evidence type="ECO:0000313" key="1">
    <source>
        <dbReference type="EMBL" id="MCV6825314.1"/>
    </source>
</evidence>
<sequence>MGLADIADGVTRQVESLGASVNETLFEPTVRLGVTGLSRAGKSVFITSLVANLLKRGRMPQLTALTDGTLRSVYLQPQPDDTIARFPYETHLAKLTGPDPVWPENTRSVSELRLSFRVKSKGLIAGLAGERTVHLDIVDYPGEWLLDLALMDKSYADWSENALARIQAQEGGADLAKKLSEADVSAPFEEPRAQELAALYTEFSRAAHLNGLSSGAPGRVILPGELEGSPVLTFVPLPMAERFSRGSFGREMERRYEAYKSQVVKPFFRDHFARIDRQIVLVDVLKALHRGPAAVEDLRNTMGDILAGFRPGKSRWLTSLLGGKRVERMLFAATKADHLHHTQHPQLAAITSALLEQAKSRADFSGAQTRAMAIAALRTTTEATITHEGRVLDCVRGRVEGRDKQVAFYSGQLPKDPSQVLTALQNGADEWNGFSVESQRFLPAALNLKPDEGPPHIRLDQAVDFLIGDKLR</sequence>
<name>A0AAE3LS92_9RHOB</name>
<dbReference type="InterPro" id="IPR007413">
    <property type="entry name" value="YcjX-like"/>
</dbReference>
<reference evidence="1" key="1">
    <citation type="submission" date="2022-10" db="EMBL/GenBank/DDBJ databases">
        <authorList>
            <person name="Yue Y."/>
        </authorList>
    </citation>
    <scope>NUCLEOTIDE SEQUENCE</scope>
    <source>
        <strain evidence="1">Z654</strain>
    </source>
</reference>
<dbReference type="RefSeq" id="WP_263954173.1">
    <property type="nucleotide sequence ID" value="NZ_JAOYFC010000002.1"/>
</dbReference>
<proteinExistence type="predicted"/>
<dbReference type="Proteomes" id="UP001208041">
    <property type="component" value="Unassembled WGS sequence"/>
</dbReference>
<organism evidence="1 2">
    <name type="scientific">Halocynthiibacter halioticoli</name>
    <dbReference type="NCBI Taxonomy" id="2986804"/>
    <lineage>
        <taxon>Bacteria</taxon>
        <taxon>Pseudomonadati</taxon>
        <taxon>Pseudomonadota</taxon>
        <taxon>Alphaproteobacteria</taxon>
        <taxon>Rhodobacterales</taxon>
        <taxon>Paracoccaceae</taxon>
        <taxon>Halocynthiibacter</taxon>
    </lineage>
</organism>
<comment type="caution">
    <text evidence="1">The sequence shown here is derived from an EMBL/GenBank/DDBJ whole genome shotgun (WGS) entry which is preliminary data.</text>
</comment>
<accession>A0AAE3LS92</accession>
<dbReference type="Pfam" id="PF04317">
    <property type="entry name" value="DUF463"/>
    <property type="match status" value="1"/>
</dbReference>
<keyword evidence="2" id="KW-1185">Reference proteome</keyword>
<dbReference type="EMBL" id="JAOYFC010000002">
    <property type="protein sequence ID" value="MCV6825314.1"/>
    <property type="molecule type" value="Genomic_DNA"/>
</dbReference>